<dbReference type="AlphaFoldDB" id="A0A1H1H2Y1"/>
<feature type="transmembrane region" description="Helical" evidence="5">
    <location>
        <begin position="280"/>
        <end position="303"/>
    </location>
</feature>
<dbReference type="PANTHER" id="PTHR23531:SF1">
    <property type="entry name" value="QUINOLENE RESISTANCE PROTEIN NORA"/>
    <property type="match status" value="1"/>
</dbReference>
<dbReference type="GO" id="GO:0005886">
    <property type="term" value="C:plasma membrane"/>
    <property type="evidence" value="ECO:0007669"/>
    <property type="project" value="UniProtKB-SubCell"/>
</dbReference>
<evidence type="ECO:0000313" key="7">
    <source>
        <dbReference type="EMBL" id="SDR19448.1"/>
    </source>
</evidence>
<dbReference type="InterPro" id="IPR011701">
    <property type="entry name" value="MFS"/>
</dbReference>
<keyword evidence="8" id="KW-1185">Reference proteome</keyword>
<evidence type="ECO:0000313" key="8">
    <source>
        <dbReference type="Proteomes" id="UP000217103"/>
    </source>
</evidence>
<evidence type="ECO:0000256" key="4">
    <source>
        <dbReference type="ARBA" id="ARBA00023136"/>
    </source>
</evidence>
<keyword evidence="4 5" id="KW-0472">Membrane</keyword>
<evidence type="ECO:0000259" key="6">
    <source>
        <dbReference type="PROSITE" id="PS50850"/>
    </source>
</evidence>
<organism evidence="7 8">
    <name type="scientific">Thermostaphylospora chromogena</name>
    <dbReference type="NCBI Taxonomy" id="35622"/>
    <lineage>
        <taxon>Bacteria</taxon>
        <taxon>Bacillati</taxon>
        <taxon>Actinomycetota</taxon>
        <taxon>Actinomycetes</taxon>
        <taxon>Streptosporangiales</taxon>
        <taxon>Thermomonosporaceae</taxon>
        <taxon>Thermostaphylospora</taxon>
    </lineage>
</organism>
<dbReference type="RefSeq" id="WP_093260944.1">
    <property type="nucleotide sequence ID" value="NZ_FNKK01000002.1"/>
</dbReference>
<evidence type="ECO:0000256" key="2">
    <source>
        <dbReference type="ARBA" id="ARBA00022692"/>
    </source>
</evidence>
<feature type="transmembrane region" description="Helical" evidence="5">
    <location>
        <begin position="90"/>
        <end position="109"/>
    </location>
</feature>
<feature type="transmembrane region" description="Helical" evidence="5">
    <location>
        <begin position="193"/>
        <end position="214"/>
    </location>
</feature>
<dbReference type="STRING" id="35622.SAMN04489764_3997"/>
<feature type="transmembrane region" description="Helical" evidence="5">
    <location>
        <begin position="315"/>
        <end position="336"/>
    </location>
</feature>
<proteinExistence type="predicted"/>
<sequence length="382" mass="38772">MTRLLLCTGACFLSLGLLIPVIPRYITGPLDQGPALVGGCLAMTSVFALIARPVAGRLADRRGRRATACAGALLLAVTSLAVLLADSLPLFLTCRAVAGIGEALTYVGLAAAASDHDRREAAINHFTVAVNAGLLAGPPLAEAVRSAVDLRAVWALSGAAAVAAFAACLFLTGPAGGEPSRTRRSGPLIHRAGLIPGLAYWASVWGYTAFSAFLPLHVTALGGDASGGHFLLYGCVLLTVRLGGQRLLTRVAPRATAAAALMLTATGLAMLAVWPSVTGALLAAAVLAVGQALGLPAFLTMAVTGLPAEQRGSALATTTAFFDIGFLTAALALGAVVQSLGLTYGFATAAAVAALAPLLFLPLHRKPDQTSPHGGVHDHSRR</sequence>
<dbReference type="Pfam" id="PF07690">
    <property type="entry name" value="MFS_1"/>
    <property type="match status" value="1"/>
</dbReference>
<evidence type="ECO:0000256" key="5">
    <source>
        <dbReference type="SAM" id="Phobius"/>
    </source>
</evidence>
<feature type="transmembrane region" description="Helical" evidence="5">
    <location>
        <begin position="152"/>
        <end position="172"/>
    </location>
</feature>
<dbReference type="Gene3D" id="1.20.1250.20">
    <property type="entry name" value="MFS general substrate transporter like domains"/>
    <property type="match status" value="1"/>
</dbReference>
<dbReference type="InterPro" id="IPR020846">
    <property type="entry name" value="MFS_dom"/>
</dbReference>
<gene>
    <name evidence="7" type="ORF">SAMN04489764_3997</name>
</gene>
<keyword evidence="2 5" id="KW-0812">Transmembrane</keyword>
<keyword evidence="3 5" id="KW-1133">Transmembrane helix</keyword>
<dbReference type="InterPro" id="IPR052714">
    <property type="entry name" value="MFS_Exporter"/>
</dbReference>
<dbReference type="EMBL" id="FNKK01000002">
    <property type="protein sequence ID" value="SDR19448.1"/>
    <property type="molecule type" value="Genomic_DNA"/>
</dbReference>
<dbReference type="PANTHER" id="PTHR23531">
    <property type="entry name" value="QUINOLENE RESISTANCE PROTEIN NORA"/>
    <property type="match status" value="1"/>
</dbReference>
<dbReference type="PROSITE" id="PS50850">
    <property type="entry name" value="MFS"/>
    <property type="match status" value="1"/>
</dbReference>
<dbReference type="SUPFAM" id="SSF103473">
    <property type="entry name" value="MFS general substrate transporter"/>
    <property type="match status" value="1"/>
</dbReference>
<evidence type="ECO:0000256" key="1">
    <source>
        <dbReference type="ARBA" id="ARBA00004651"/>
    </source>
</evidence>
<feature type="transmembrane region" description="Helical" evidence="5">
    <location>
        <begin position="226"/>
        <end position="243"/>
    </location>
</feature>
<dbReference type="InterPro" id="IPR036259">
    <property type="entry name" value="MFS_trans_sf"/>
</dbReference>
<dbReference type="OrthoDB" id="5242299at2"/>
<feature type="transmembrane region" description="Helical" evidence="5">
    <location>
        <begin position="121"/>
        <end position="140"/>
    </location>
</feature>
<feature type="transmembrane region" description="Helical" evidence="5">
    <location>
        <begin position="66"/>
        <end position="84"/>
    </location>
</feature>
<dbReference type="GO" id="GO:0022857">
    <property type="term" value="F:transmembrane transporter activity"/>
    <property type="evidence" value="ECO:0007669"/>
    <property type="project" value="InterPro"/>
</dbReference>
<feature type="domain" description="Major facilitator superfamily (MFS) profile" evidence="6">
    <location>
        <begin position="1"/>
        <end position="368"/>
    </location>
</feature>
<dbReference type="Proteomes" id="UP000217103">
    <property type="component" value="Unassembled WGS sequence"/>
</dbReference>
<protein>
    <submittedName>
        <fullName evidence="7">Predicted arabinose efflux permease, MFS family</fullName>
    </submittedName>
</protein>
<feature type="transmembrane region" description="Helical" evidence="5">
    <location>
        <begin position="342"/>
        <end position="361"/>
    </location>
</feature>
<reference evidence="7 8" key="1">
    <citation type="submission" date="2016-10" db="EMBL/GenBank/DDBJ databases">
        <authorList>
            <person name="de Groot N.N."/>
        </authorList>
    </citation>
    <scope>NUCLEOTIDE SEQUENCE [LARGE SCALE GENOMIC DNA]</scope>
    <source>
        <strain evidence="7 8">DSM 43794</strain>
    </source>
</reference>
<evidence type="ECO:0000256" key="3">
    <source>
        <dbReference type="ARBA" id="ARBA00022989"/>
    </source>
</evidence>
<feature type="transmembrane region" description="Helical" evidence="5">
    <location>
        <begin position="33"/>
        <end position="54"/>
    </location>
</feature>
<feature type="transmembrane region" description="Helical" evidence="5">
    <location>
        <begin position="255"/>
        <end position="274"/>
    </location>
</feature>
<accession>A0A1H1H2Y1</accession>
<name>A0A1H1H2Y1_9ACTN</name>
<comment type="subcellular location">
    <subcellularLocation>
        <location evidence="1">Cell membrane</location>
        <topology evidence="1">Multi-pass membrane protein</topology>
    </subcellularLocation>
</comment>